<reference evidence="1" key="2">
    <citation type="submission" date="2020-09" db="EMBL/GenBank/DDBJ databases">
        <authorList>
            <person name="Sun Q."/>
            <person name="Zhou Y."/>
        </authorList>
    </citation>
    <scope>NUCLEOTIDE SEQUENCE</scope>
    <source>
        <strain evidence="1">CGMCC 1.16067</strain>
    </source>
</reference>
<accession>A0A917BBT4</accession>
<sequence length="262" mass="27820">MSSRPTIDVAPAAGGWPAPWPGVAEIASVLPSDRWTLVGGLMTQLHSIHRGLGVVRATNDVDIVLHIETSRGVPAQTAAALEGIGYRLLDSFDPRDSTAHRFVRGDSAVDLVAGATEPEVVDVLVAEHAPPRVVETLRGRVMVRVEGGTQALRRTCNARLEIVPGAVTTVSVPQPLGALILKSAAFTTDSRDRDRHLYDAVALLACVEDPFAERDAFAGSDRRRLASLVEALPPQHPAWRALPGPARSDAEAALRVLTAPVG</sequence>
<dbReference type="Proteomes" id="UP000649179">
    <property type="component" value="Unassembled WGS sequence"/>
</dbReference>
<evidence type="ECO:0000313" key="1">
    <source>
        <dbReference type="EMBL" id="GGF33847.1"/>
    </source>
</evidence>
<dbReference type="RefSeq" id="WP_188777798.1">
    <property type="nucleotide sequence ID" value="NZ_BMKQ01000001.1"/>
</dbReference>
<evidence type="ECO:0000313" key="2">
    <source>
        <dbReference type="Proteomes" id="UP000649179"/>
    </source>
</evidence>
<proteinExistence type="predicted"/>
<organism evidence="1 2">
    <name type="scientific">Marmoricola endophyticus</name>
    <dbReference type="NCBI Taxonomy" id="2040280"/>
    <lineage>
        <taxon>Bacteria</taxon>
        <taxon>Bacillati</taxon>
        <taxon>Actinomycetota</taxon>
        <taxon>Actinomycetes</taxon>
        <taxon>Propionibacteriales</taxon>
        <taxon>Nocardioidaceae</taxon>
        <taxon>Marmoricola</taxon>
    </lineage>
</organism>
<keyword evidence="2" id="KW-1185">Reference proteome</keyword>
<gene>
    <name evidence="1" type="ORF">GCM10011519_04140</name>
</gene>
<name>A0A917BBT4_9ACTN</name>
<comment type="caution">
    <text evidence="1">The sequence shown here is derived from an EMBL/GenBank/DDBJ whole genome shotgun (WGS) entry which is preliminary data.</text>
</comment>
<dbReference type="EMBL" id="BMKQ01000001">
    <property type="protein sequence ID" value="GGF33847.1"/>
    <property type="molecule type" value="Genomic_DNA"/>
</dbReference>
<reference evidence="1" key="1">
    <citation type="journal article" date="2014" name="Int. J. Syst. Evol. Microbiol.">
        <title>Complete genome sequence of Corynebacterium casei LMG S-19264T (=DSM 44701T), isolated from a smear-ripened cheese.</title>
        <authorList>
            <consortium name="US DOE Joint Genome Institute (JGI-PGF)"/>
            <person name="Walter F."/>
            <person name="Albersmeier A."/>
            <person name="Kalinowski J."/>
            <person name="Ruckert C."/>
        </authorList>
    </citation>
    <scope>NUCLEOTIDE SEQUENCE</scope>
    <source>
        <strain evidence="1">CGMCC 1.16067</strain>
    </source>
</reference>
<dbReference type="AlphaFoldDB" id="A0A917BBT4"/>
<protein>
    <submittedName>
        <fullName evidence="1">Uncharacterized protein</fullName>
    </submittedName>
</protein>